<feature type="signal peptide" evidence="2">
    <location>
        <begin position="1"/>
        <end position="19"/>
    </location>
</feature>
<keyword evidence="2" id="KW-0732">Signal</keyword>
<evidence type="ECO:0008006" key="5">
    <source>
        <dbReference type="Google" id="ProtNLM"/>
    </source>
</evidence>
<comment type="caution">
    <text evidence="3">The sequence shown here is derived from an EMBL/GenBank/DDBJ whole genome shotgun (WGS) entry which is preliminary data.</text>
</comment>
<gene>
    <name evidence="3" type="ORF">BSTOLATCC_MIC49397</name>
</gene>
<keyword evidence="1" id="KW-0472">Membrane</keyword>
<evidence type="ECO:0000256" key="2">
    <source>
        <dbReference type="SAM" id="SignalP"/>
    </source>
</evidence>
<proteinExistence type="predicted"/>
<evidence type="ECO:0000313" key="3">
    <source>
        <dbReference type="EMBL" id="CAG9329778.1"/>
    </source>
</evidence>
<evidence type="ECO:0000256" key="1">
    <source>
        <dbReference type="SAM" id="Phobius"/>
    </source>
</evidence>
<feature type="transmembrane region" description="Helical" evidence="1">
    <location>
        <begin position="60"/>
        <end position="85"/>
    </location>
</feature>
<reference evidence="3" key="1">
    <citation type="submission" date="2021-09" db="EMBL/GenBank/DDBJ databases">
        <authorList>
            <consortium name="AG Swart"/>
            <person name="Singh M."/>
            <person name="Singh A."/>
            <person name="Seah K."/>
            <person name="Emmerich C."/>
        </authorList>
    </citation>
    <scope>NUCLEOTIDE SEQUENCE</scope>
    <source>
        <strain evidence="3">ATCC30299</strain>
    </source>
</reference>
<organism evidence="3 4">
    <name type="scientific">Blepharisma stoltei</name>
    <dbReference type="NCBI Taxonomy" id="1481888"/>
    <lineage>
        <taxon>Eukaryota</taxon>
        <taxon>Sar</taxon>
        <taxon>Alveolata</taxon>
        <taxon>Ciliophora</taxon>
        <taxon>Postciliodesmatophora</taxon>
        <taxon>Heterotrichea</taxon>
        <taxon>Heterotrichida</taxon>
        <taxon>Blepharismidae</taxon>
        <taxon>Blepharisma</taxon>
    </lineage>
</organism>
<accession>A0AAU9JUU9</accession>
<feature type="chain" id="PRO_5043437508" description="Transmembrane protein" evidence="2">
    <location>
        <begin position="20"/>
        <end position="134"/>
    </location>
</feature>
<sequence>MAKLFFVCCCFIIISYTYSLAIDEDIVFGIEDADLYDSDDQDAKQGKGQEKIFNVDWFKIVIGVLLLVAIIPLCCCVCLCAYLCLKEDNFQRNSLLIPLKDQYTEPSSVINSPNHLWKARRLRSHQGPVLAAPK</sequence>
<dbReference type="Proteomes" id="UP001162131">
    <property type="component" value="Unassembled WGS sequence"/>
</dbReference>
<dbReference type="EMBL" id="CAJZBQ010000048">
    <property type="protein sequence ID" value="CAG9329778.1"/>
    <property type="molecule type" value="Genomic_DNA"/>
</dbReference>
<keyword evidence="1" id="KW-1133">Transmembrane helix</keyword>
<protein>
    <recommendedName>
        <fullName evidence="5">Transmembrane protein</fullName>
    </recommendedName>
</protein>
<keyword evidence="1" id="KW-0812">Transmembrane</keyword>
<name>A0AAU9JUU9_9CILI</name>
<keyword evidence="4" id="KW-1185">Reference proteome</keyword>
<evidence type="ECO:0000313" key="4">
    <source>
        <dbReference type="Proteomes" id="UP001162131"/>
    </source>
</evidence>
<dbReference type="AlphaFoldDB" id="A0AAU9JUU9"/>